<feature type="compositionally biased region" description="Basic and acidic residues" evidence="1">
    <location>
        <begin position="109"/>
        <end position="121"/>
    </location>
</feature>
<gene>
    <name evidence="2" type="ORF">PBRASI_LOCUS9983</name>
</gene>
<reference evidence="2" key="1">
    <citation type="submission" date="2021-06" db="EMBL/GenBank/DDBJ databases">
        <authorList>
            <person name="Kallberg Y."/>
            <person name="Tangrot J."/>
            <person name="Rosling A."/>
        </authorList>
    </citation>
    <scope>NUCLEOTIDE SEQUENCE</scope>
    <source>
        <strain evidence="2">BR232B</strain>
    </source>
</reference>
<dbReference type="Proteomes" id="UP000789739">
    <property type="component" value="Unassembled WGS sequence"/>
</dbReference>
<dbReference type="EMBL" id="CAJVPI010002533">
    <property type="protein sequence ID" value="CAG8645053.1"/>
    <property type="molecule type" value="Genomic_DNA"/>
</dbReference>
<evidence type="ECO:0000313" key="3">
    <source>
        <dbReference type="Proteomes" id="UP000789739"/>
    </source>
</evidence>
<name>A0A9N9DRR9_9GLOM</name>
<evidence type="ECO:0000313" key="2">
    <source>
        <dbReference type="EMBL" id="CAG8645053.1"/>
    </source>
</evidence>
<feature type="non-terminal residue" evidence="2">
    <location>
        <position position="1"/>
    </location>
</feature>
<feature type="region of interest" description="Disordered" evidence="1">
    <location>
        <begin position="83"/>
        <end position="135"/>
    </location>
</feature>
<evidence type="ECO:0000256" key="1">
    <source>
        <dbReference type="SAM" id="MobiDB-lite"/>
    </source>
</evidence>
<protein>
    <submittedName>
        <fullName evidence="2">9245_t:CDS:1</fullName>
    </submittedName>
</protein>
<comment type="caution">
    <text evidence="2">The sequence shown here is derived from an EMBL/GenBank/DDBJ whole genome shotgun (WGS) entry which is preliminary data.</text>
</comment>
<proteinExistence type="predicted"/>
<keyword evidence="3" id="KW-1185">Reference proteome</keyword>
<organism evidence="2 3">
    <name type="scientific">Paraglomus brasilianum</name>
    <dbReference type="NCBI Taxonomy" id="144538"/>
    <lineage>
        <taxon>Eukaryota</taxon>
        <taxon>Fungi</taxon>
        <taxon>Fungi incertae sedis</taxon>
        <taxon>Mucoromycota</taxon>
        <taxon>Glomeromycotina</taxon>
        <taxon>Glomeromycetes</taxon>
        <taxon>Paraglomerales</taxon>
        <taxon>Paraglomeraceae</taxon>
        <taxon>Paraglomus</taxon>
    </lineage>
</organism>
<sequence length="135" mass="15288">TTASFDVSLSQYVKTNTRSTYQPFTVTAFHSTKNTRLLIRTKVYNSGTHIKIEGAVELRSIAKYKTPLSLYPNTLRHQRTKTVQLSLPNPAVQQLSRSIAQNTSPTKKPRLDKPTTNEKDSSQSVQTNHVERRTD</sequence>
<accession>A0A9N9DRR9</accession>
<dbReference type="AlphaFoldDB" id="A0A9N9DRR9"/>
<feature type="compositionally biased region" description="Polar residues" evidence="1">
    <location>
        <begin position="83"/>
        <end position="106"/>
    </location>
</feature>